<protein>
    <recommendedName>
        <fullName evidence="3">Retrovirus-related Pol polyprotein LINE-1</fullName>
    </recommendedName>
</protein>
<dbReference type="Proteomes" id="UP000075243">
    <property type="component" value="Unassembled WGS sequence"/>
</dbReference>
<evidence type="ECO:0008006" key="3">
    <source>
        <dbReference type="Google" id="ProtNLM"/>
    </source>
</evidence>
<name>A0A151S458_CAJCA</name>
<feature type="non-terminal residue" evidence="1">
    <location>
        <position position="1"/>
    </location>
</feature>
<reference evidence="1" key="1">
    <citation type="journal article" date="2012" name="Nat. Biotechnol.">
        <title>Draft genome sequence of pigeonpea (Cajanus cajan), an orphan legume crop of resource-poor farmers.</title>
        <authorList>
            <person name="Varshney R.K."/>
            <person name="Chen W."/>
            <person name="Li Y."/>
            <person name="Bharti A.K."/>
            <person name="Saxena R.K."/>
            <person name="Schlueter J.A."/>
            <person name="Donoghue M.T."/>
            <person name="Azam S."/>
            <person name="Fan G."/>
            <person name="Whaley A.M."/>
            <person name="Farmer A.D."/>
            <person name="Sheridan J."/>
            <person name="Iwata A."/>
            <person name="Tuteja R."/>
            <person name="Penmetsa R.V."/>
            <person name="Wu W."/>
            <person name="Upadhyaya H.D."/>
            <person name="Yang S.P."/>
            <person name="Shah T."/>
            <person name="Saxena K.B."/>
            <person name="Michael T."/>
            <person name="McCombie W.R."/>
            <person name="Yang B."/>
            <person name="Zhang G."/>
            <person name="Yang H."/>
            <person name="Wang J."/>
            <person name="Spillane C."/>
            <person name="Cook D.R."/>
            <person name="May G.D."/>
            <person name="Xu X."/>
            <person name="Jackson S.A."/>
        </authorList>
    </citation>
    <scope>NUCLEOTIDE SEQUENCE [LARGE SCALE GENOMIC DNA]</scope>
</reference>
<gene>
    <name evidence="1" type="ORF">KK1_028733</name>
</gene>
<dbReference type="AlphaFoldDB" id="A0A151S458"/>
<dbReference type="Gramene" id="C.cajan_26897.t">
    <property type="protein sequence ID" value="C.cajan_26897.t.cds1"/>
    <property type="gene ID" value="C.cajan_26897"/>
</dbReference>
<sequence>GIVKGNMCKCIRETFTNPSTIQVLKNTNIVFIPKGKHPTSIWDYMPINLCNVVYKALTKVVASHLKLFMARLVSPRQTSFIL</sequence>
<keyword evidence="2" id="KW-1185">Reference proteome</keyword>
<evidence type="ECO:0000313" key="2">
    <source>
        <dbReference type="Proteomes" id="UP000075243"/>
    </source>
</evidence>
<evidence type="ECO:0000313" key="1">
    <source>
        <dbReference type="EMBL" id="KYP49537.1"/>
    </source>
</evidence>
<accession>A0A151S458</accession>
<organism evidence="1 2">
    <name type="scientific">Cajanus cajan</name>
    <name type="common">Pigeon pea</name>
    <name type="synonym">Cajanus indicus</name>
    <dbReference type="NCBI Taxonomy" id="3821"/>
    <lineage>
        <taxon>Eukaryota</taxon>
        <taxon>Viridiplantae</taxon>
        <taxon>Streptophyta</taxon>
        <taxon>Embryophyta</taxon>
        <taxon>Tracheophyta</taxon>
        <taxon>Spermatophyta</taxon>
        <taxon>Magnoliopsida</taxon>
        <taxon>eudicotyledons</taxon>
        <taxon>Gunneridae</taxon>
        <taxon>Pentapetalae</taxon>
        <taxon>rosids</taxon>
        <taxon>fabids</taxon>
        <taxon>Fabales</taxon>
        <taxon>Fabaceae</taxon>
        <taxon>Papilionoideae</taxon>
        <taxon>50 kb inversion clade</taxon>
        <taxon>NPAAA clade</taxon>
        <taxon>indigoferoid/millettioid clade</taxon>
        <taxon>Phaseoleae</taxon>
        <taxon>Cajanus</taxon>
    </lineage>
</organism>
<dbReference type="EMBL" id="KQ483474">
    <property type="protein sequence ID" value="KYP49537.1"/>
    <property type="molecule type" value="Genomic_DNA"/>
</dbReference>
<proteinExistence type="predicted"/>